<dbReference type="EMBL" id="UZAH01031810">
    <property type="protein sequence ID" value="VDP17992.1"/>
    <property type="molecule type" value="Genomic_DNA"/>
</dbReference>
<name>A0A183GCW3_HELPZ</name>
<evidence type="ECO:0000313" key="3">
    <source>
        <dbReference type="WBParaSite" id="HPBE_0002004301-mRNA-1"/>
    </source>
</evidence>
<reference evidence="3" key="2">
    <citation type="submission" date="2019-09" db="UniProtKB">
        <authorList>
            <consortium name="WormBaseParasite"/>
        </authorList>
    </citation>
    <scope>IDENTIFICATION</scope>
</reference>
<protein>
    <submittedName>
        <fullName evidence="3">Variable large protein</fullName>
    </submittedName>
</protein>
<dbReference type="Proteomes" id="UP000050761">
    <property type="component" value="Unassembled WGS sequence"/>
</dbReference>
<accession>A0A3P8ATR8</accession>
<evidence type="ECO:0000313" key="1">
    <source>
        <dbReference type="EMBL" id="VDP17992.1"/>
    </source>
</evidence>
<reference evidence="1 2" key="1">
    <citation type="submission" date="2018-11" db="EMBL/GenBank/DDBJ databases">
        <authorList>
            <consortium name="Pathogen Informatics"/>
        </authorList>
    </citation>
    <scope>NUCLEOTIDE SEQUENCE [LARGE SCALE GENOMIC DNA]</scope>
</reference>
<dbReference type="OrthoDB" id="2588832at2759"/>
<gene>
    <name evidence="1" type="ORF">HPBE_LOCUS20042</name>
</gene>
<keyword evidence="2" id="KW-1185">Reference proteome</keyword>
<organism evidence="2 3">
    <name type="scientific">Heligmosomoides polygyrus</name>
    <name type="common">Parasitic roundworm</name>
    <dbReference type="NCBI Taxonomy" id="6339"/>
    <lineage>
        <taxon>Eukaryota</taxon>
        <taxon>Metazoa</taxon>
        <taxon>Ecdysozoa</taxon>
        <taxon>Nematoda</taxon>
        <taxon>Chromadorea</taxon>
        <taxon>Rhabditida</taxon>
        <taxon>Rhabditina</taxon>
        <taxon>Rhabditomorpha</taxon>
        <taxon>Strongyloidea</taxon>
        <taxon>Heligmosomidae</taxon>
        <taxon>Heligmosomoides</taxon>
    </lineage>
</organism>
<evidence type="ECO:0000313" key="2">
    <source>
        <dbReference type="Proteomes" id="UP000050761"/>
    </source>
</evidence>
<accession>A0A183GCW3</accession>
<dbReference type="WBParaSite" id="HPBE_0002004301-mRNA-1">
    <property type="protein sequence ID" value="HPBE_0002004301-mRNA-1"/>
    <property type="gene ID" value="HPBE_0002004301"/>
</dbReference>
<dbReference type="AlphaFoldDB" id="A0A183GCW3"/>
<proteinExistence type="predicted"/>
<sequence length="39" mass="4092">MQNLKEAAGGNEKNIELISSIAATVCKNGGLPQQHPTDI</sequence>